<keyword evidence="2 6" id="KW-0049">Antioxidant</keyword>
<dbReference type="PANTHER" id="PTHR43110">
    <property type="entry name" value="THIOL PEROXIDASE"/>
    <property type="match status" value="1"/>
</dbReference>
<dbReference type="EMBL" id="CP043420">
    <property type="protein sequence ID" value="QEL11378.1"/>
    <property type="molecule type" value="Genomic_DNA"/>
</dbReference>
<feature type="active site" description="Cysteine sulfenic acid (-SOH) intermediate" evidence="6">
    <location>
        <position position="60"/>
    </location>
</feature>
<dbReference type="NCBIfam" id="NF001808">
    <property type="entry name" value="PRK00522.1"/>
    <property type="match status" value="1"/>
</dbReference>
<dbReference type="InterPro" id="IPR002065">
    <property type="entry name" value="TPX"/>
</dbReference>
<evidence type="ECO:0000259" key="8">
    <source>
        <dbReference type="PROSITE" id="PS51352"/>
    </source>
</evidence>
<dbReference type="PANTHER" id="PTHR43110:SF1">
    <property type="entry name" value="THIOL PEROXIDASE"/>
    <property type="match status" value="1"/>
</dbReference>
<dbReference type="EC" id="1.11.1.24" evidence="6"/>
<dbReference type="PROSITE" id="PS01265">
    <property type="entry name" value="TPX"/>
    <property type="match status" value="1"/>
</dbReference>
<keyword evidence="3 6" id="KW-0560">Oxidoreductase</keyword>
<evidence type="ECO:0000256" key="4">
    <source>
        <dbReference type="ARBA" id="ARBA00023157"/>
    </source>
</evidence>
<comment type="miscellaneous">
    <text evidence="6">The active site is a conserved redox-active cysteine residue, the peroxidatic cysteine (C(P)), which makes the nucleophilic attack on the peroxide substrate. The peroxide oxidizes the C(P)-SH to cysteine sulfenic acid (C(P)-SOH), which then reacts with another cysteine residue, the resolving cysteine (C(R)), to form a disulfide bridge. The disulfide is subsequently reduced by an appropriate electron donor to complete the catalytic cycle. In this atypical 2-Cys peroxiredoxin, C(R) is present in the same subunit to form an intramolecular disulfide. The disulfide is subsequently reduced by thioredoxin.</text>
</comment>
<evidence type="ECO:0000256" key="3">
    <source>
        <dbReference type="ARBA" id="ARBA00023002"/>
    </source>
</evidence>
<organism evidence="9 10">
    <name type="scientific">Kushneria phosphatilytica</name>
    <dbReference type="NCBI Taxonomy" id="657387"/>
    <lineage>
        <taxon>Bacteria</taxon>
        <taxon>Pseudomonadati</taxon>
        <taxon>Pseudomonadota</taxon>
        <taxon>Gammaproteobacteria</taxon>
        <taxon>Oceanospirillales</taxon>
        <taxon>Halomonadaceae</taxon>
        <taxon>Kushneria</taxon>
    </lineage>
</organism>
<feature type="disulfide bond" description="Redox-active" evidence="6">
    <location>
        <begin position="60"/>
        <end position="94"/>
    </location>
</feature>
<evidence type="ECO:0000256" key="5">
    <source>
        <dbReference type="ARBA" id="ARBA00023284"/>
    </source>
</evidence>
<proteinExistence type="inferred from homology"/>
<dbReference type="AlphaFoldDB" id="A0A5C0ZZH1"/>
<comment type="similarity">
    <text evidence="6">Belongs to the peroxiredoxin family. Tpx subfamily.</text>
</comment>
<evidence type="ECO:0000313" key="9">
    <source>
        <dbReference type="EMBL" id="QEL11378.1"/>
    </source>
</evidence>
<evidence type="ECO:0000313" key="10">
    <source>
        <dbReference type="Proteomes" id="UP000322553"/>
    </source>
</evidence>
<protein>
    <recommendedName>
        <fullName evidence="6">Thiol peroxidase</fullName>
        <shortName evidence="6">Tpx</shortName>
        <ecNumber evidence="6">1.11.1.24</ecNumber>
    </recommendedName>
    <alternativeName>
        <fullName evidence="6">Peroxiredoxin tpx</fullName>
        <shortName evidence="6">Prx</shortName>
    </alternativeName>
    <alternativeName>
        <fullName evidence="6">Thioredoxin peroxidase</fullName>
    </alternativeName>
    <alternativeName>
        <fullName evidence="6">Thioredoxin-dependent peroxiredoxin</fullName>
    </alternativeName>
</protein>
<dbReference type="Gene3D" id="3.40.30.10">
    <property type="entry name" value="Glutaredoxin"/>
    <property type="match status" value="1"/>
</dbReference>
<dbReference type="Pfam" id="PF08534">
    <property type="entry name" value="Redoxin"/>
    <property type="match status" value="1"/>
</dbReference>
<comment type="catalytic activity">
    <reaction evidence="6">
        <text>a hydroperoxide + [thioredoxin]-dithiol = an alcohol + [thioredoxin]-disulfide + H2O</text>
        <dbReference type="Rhea" id="RHEA:62620"/>
        <dbReference type="Rhea" id="RHEA-COMP:10698"/>
        <dbReference type="Rhea" id="RHEA-COMP:10700"/>
        <dbReference type="ChEBI" id="CHEBI:15377"/>
        <dbReference type="ChEBI" id="CHEBI:29950"/>
        <dbReference type="ChEBI" id="CHEBI:30879"/>
        <dbReference type="ChEBI" id="CHEBI:35924"/>
        <dbReference type="ChEBI" id="CHEBI:50058"/>
        <dbReference type="EC" id="1.11.1.24"/>
    </reaction>
</comment>
<dbReference type="SUPFAM" id="SSF52833">
    <property type="entry name" value="Thioredoxin-like"/>
    <property type="match status" value="1"/>
</dbReference>
<dbReference type="CDD" id="cd03014">
    <property type="entry name" value="PRX_Atyp2cys"/>
    <property type="match status" value="1"/>
</dbReference>
<evidence type="ECO:0000256" key="2">
    <source>
        <dbReference type="ARBA" id="ARBA00022862"/>
    </source>
</evidence>
<evidence type="ECO:0000256" key="6">
    <source>
        <dbReference type="HAMAP-Rule" id="MF_00269"/>
    </source>
</evidence>
<comment type="function">
    <text evidence="6">Thiol-specific peroxidase that catalyzes the reduction of hydrogen peroxide and organic hydroperoxides to water and alcohols, respectively. Plays a role in cell protection against oxidative stress by detoxifying peroxides.</text>
</comment>
<name>A0A5C0ZZH1_9GAMM</name>
<reference evidence="9 10" key="1">
    <citation type="submission" date="2019-08" db="EMBL/GenBank/DDBJ databases">
        <title>Complete genome sequence of Kushneria sp. YCWA18, a halophilic phosphate-solubilizing bacterium isolated from Daqiao saltern in China.</title>
        <authorList>
            <person name="Du G.-X."/>
            <person name="Qu L.-Y."/>
        </authorList>
    </citation>
    <scope>NUCLEOTIDE SEQUENCE [LARGE SCALE GENOMIC DNA]</scope>
    <source>
        <strain evidence="9 10">YCWA18</strain>
    </source>
</reference>
<dbReference type="PROSITE" id="PS51352">
    <property type="entry name" value="THIOREDOXIN_2"/>
    <property type="match status" value="1"/>
</dbReference>
<feature type="domain" description="Thioredoxin" evidence="8">
    <location>
        <begin position="18"/>
        <end position="166"/>
    </location>
</feature>
<dbReference type="HAMAP" id="MF_00269">
    <property type="entry name" value="Tpx"/>
    <property type="match status" value="1"/>
</dbReference>
<sequence length="166" mass="17924">MTQVKFGDTQVDVKGTFPQPGDTASPFTLTGQDLEDVQLSDFSGQRKVLSIVPSVDTGTCAMSTRKFNERAAALDNTVVLVISADLPFAAARFCGAEGLESVKMLSTFRHHDEFTNSYGVGVTSGPIRGLCARAVIVLDENDRVLHSQLVDQIRDEPDYDAALEAL</sequence>
<dbReference type="InterPro" id="IPR050455">
    <property type="entry name" value="Tpx_Peroxidase_subfamily"/>
</dbReference>
<keyword evidence="5 6" id="KW-0676">Redox-active center</keyword>
<dbReference type="RefSeq" id="WP_149054501.1">
    <property type="nucleotide sequence ID" value="NZ_CP043420.1"/>
</dbReference>
<keyword evidence="1 6" id="KW-0575">Peroxidase</keyword>
<feature type="region of interest" description="Disordered" evidence="7">
    <location>
        <begin position="1"/>
        <end position="24"/>
    </location>
</feature>
<dbReference type="InterPro" id="IPR013766">
    <property type="entry name" value="Thioredoxin_domain"/>
</dbReference>
<evidence type="ECO:0000256" key="1">
    <source>
        <dbReference type="ARBA" id="ARBA00022559"/>
    </source>
</evidence>
<dbReference type="GO" id="GO:0008379">
    <property type="term" value="F:thioredoxin peroxidase activity"/>
    <property type="evidence" value="ECO:0007669"/>
    <property type="project" value="UniProtKB-UniRule"/>
</dbReference>
<comment type="subunit">
    <text evidence="6">Homodimer.</text>
</comment>
<dbReference type="Proteomes" id="UP000322553">
    <property type="component" value="Chromosome"/>
</dbReference>
<dbReference type="InterPro" id="IPR013740">
    <property type="entry name" value="Redoxin"/>
</dbReference>
<accession>A0A5C0ZZH1</accession>
<dbReference type="KEGG" id="kuy:FY550_09660"/>
<dbReference type="InterPro" id="IPR018219">
    <property type="entry name" value="Tpx_CS"/>
</dbReference>
<dbReference type="InterPro" id="IPR036249">
    <property type="entry name" value="Thioredoxin-like_sf"/>
</dbReference>
<evidence type="ECO:0000256" key="7">
    <source>
        <dbReference type="SAM" id="MobiDB-lite"/>
    </source>
</evidence>
<keyword evidence="4 6" id="KW-1015">Disulfide bond</keyword>
<keyword evidence="10" id="KW-1185">Reference proteome</keyword>
<gene>
    <name evidence="6" type="primary">tpx</name>
    <name evidence="9" type="ORF">FY550_09660</name>
</gene>